<evidence type="ECO:0000313" key="1">
    <source>
        <dbReference type="EMBL" id="KOS42791.1"/>
    </source>
</evidence>
<reference evidence="1 2" key="1">
    <citation type="submission" date="2015-08" db="EMBL/GenBank/DDBJ databases">
        <title>Genome sequencing of Penicillium nordicum.</title>
        <authorList>
            <person name="Nguyen H.D."/>
            <person name="Seifert K.A."/>
        </authorList>
    </citation>
    <scope>NUCLEOTIDE SEQUENCE [LARGE SCALE GENOMIC DNA]</scope>
    <source>
        <strain evidence="1 2">DAOMC 185683</strain>
    </source>
</reference>
<gene>
    <name evidence="1" type="ORF">ACN38_g6346</name>
</gene>
<accession>A0A0M8P8A8</accession>
<proteinExistence type="predicted"/>
<comment type="caution">
    <text evidence="1">The sequence shown here is derived from an EMBL/GenBank/DDBJ whole genome shotgun (WGS) entry which is preliminary data.</text>
</comment>
<protein>
    <submittedName>
        <fullName evidence="1">Uncharacterized protein</fullName>
    </submittedName>
</protein>
<dbReference type="AlphaFoldDB" id="A0A0M8P8A8"/>
<name>A0A0M8P8A8_9EURO</name>
<evidence type="ECO:0000313" key="2">
    <source>
        <dbReference type="Proteomes" id="UP000037696"/>
    </source>
</evidence>
<sequence length="103" mass="11669">MNPPTAPTPRPAHAFARTLTRSERAIVFMYLLYGVAIQKILNLEICYPPSDMIIRLSPSLQIFSNQTLFSLSLYITNATNKSKYNPRSAKAIRDLMRVQLLPS</sequence>
<organism evidence="1 2">
    <name type="scientific">Penicillium nordicum</name>
    <dbReference type="NCBI Taxonomy" id="229535"/>
    <lineage>
        <taxon>Eukaryota</taxon>
        <taxon>Fungi</taxon>
        <taxon>Dikarya</taxon>
        <taxon>Ascomycota</taxon>
        <taxon>Pezizomycotina</taxon>
        <taxon>Eurotiomycetes</taxon>
        <taxon>Eurotiomycetidae</taxon>
        <taxon>Eurotiales</taxon>
        <taxon>Aspergillaceae</taxon>
        <taxon>Penicillium</taxon>
    </lineage>
</organism>
<keyword evidence="2" id="KW-1185">Reference proteome</keyword>
<dbReference type="Proteomes" id="UP000037696">
    <property type="component" value="Unassembled WGS sequence"/>
</dbReference>
<dbReference type="EMBL" id="LHQQ01000097">
    <property type="protein sequence ID" value="KOS42791.1"/>
    <property type="molecule type" value="Genomic_DNA"/>
</dbReference>